<feature type="domain" description="C-type lectin" evidence="3">
    <location>
        <begin position="62"/>
        <end position="163"/>
    </location>
</feature>
<keyword evidence="1" id="KW-0430">Lectin</keyword>
<dbReference type="Ensembl" id="ENSAZOT00000027418.1">
    <property type="protein sequence ID" value="ENSAZOP00000025566.1"/>
    <property type="gene ID" value="ENSAZOG00000016365.1"/>
</dbReference>
<dbReference type="AlphaFoldDB" id="A0A8B9ZZ72"/>
<dbReference type="InterPro" id="IPR018378">
    <property type="entry name" value="C-type_lectin_CS"/>
</dbReference>
<proteinExistence type="predicted"/>
<evidence type="ECO:0000256" key="1">
    <source>
        <dbReference type="ARBA" id="ARBA00022734"/>
    </source>
</evidence>
<organism evidence="4 5">
    <name type="scientific">Anas zonorhyncha</name>
    <name type="common">Eastern spot-billed duck</name>
    <dbReference type="NCBI Taxonomy" id="75864"/>
    <lineage>
        <taxon>Eukaryota</taxon>
        <taxon>Metazoa</taxon>
        <taxon>Chordata</taxon>
        <taxon>Craniata</taxon>
        <taxon>Vertebrata</taxon>
        <taxon>Euteleostomi</taxon>
        <taxon>Archelosauria</taxon>
        <taxon>Archosauria</taxon>
        <taxon>Dinosauria</taxon>
        <taxon>Saurischia</taxon>
        <taxon>Theropoda</taxon>
        <taxon>Coelurosauria</taxon>
        <taxon>Aves</taxon>
        <taxon>Neognathae</taxon>
        <taxon>Galloanserae</taxon>
        <taxon>Anseriformes</taxon>
        <taxon>Anatidae</taxon>
        <taxon>Anatinae</taxon>
        <taxon>Anas</taxon>
    </lineage>
</organism>
<reference evidence="4" key="1">
    <citation type="submission" date="2025-08" db="UniProtKB">
        <authorList>
            <consortium name="Ensembl"/>
        </authorList>
    </citation>
    <scope>IDENTIFICATION</scope>
</reference>
<name>A0A8B9ZZ72_9AVES</name>
<dbReference type="InterPro" id="IPR001304">
    <property type="entry name" value="C-type_lectin-like"/>
</dbReference>
<dbReference type="InterPro" id="IPR016187">
    <property type="entry name" value="CTDL_fold"/>
</dbReference>
<sequence>GGGLLVLLQLFVEQHQLQFAQKGWKIRVSRAGFETFWGFLVLPALICHNLPNKQCLAGWKIFEGSCYYFSTEVMSWSAAKETCIDQDAHLVIIETELEQVGQMLSREFLLWQTGDLQNLFFFFFFFFWLKLNSNRDKDSCGTMRPSGIWFNEHCSRSNHWICEKSWTC</sequence>
<keyword evidence="2" id="KW-1015">Disulfide bond</keyword>
<protein>
    <recommendedName>
        <fullName evidence="3">C-type lectin domain-containing protein</fullName>
    </recommendedName>
</protein>
<reference evidence="4" key="2">
    <citation type="submission" date="2025-09" db="UniProtKB">
        <authorList>
            <consortium name="Ensembl"/>
        </authorList>
    </citation>
    <scope>IDENTIFICATION</scope>
</reference>
<dbReference type="Proteomes" id="UP000694549">
    <property type="component" value="Unplaced"/>
</dbReference>
<evidence type="ECO:0000259" key="3">
    <source>
        <dbReference type="PROSITE" id="PS50041"/>
    </source>
</evidence>
<dbReference type="SMART" id="SM00034">
    <property type="entry name" value="CLECT"/>
    <property type="match status" value="1"/>
</dbReference>
<evidence type="ECO:0000256" key="2">
    <source>
        <dbReference type="ARBA" id="ARBA00023157"/>
    </source>
</evidence>
<dbReference type="PANTHER" id="PTHR46746:SF9">
    <property type="entry name" value="CD209 ANTIGEN-LIKE PROTEIN C-LIKE"/>
    <property type="match status" value="1"/>
</dbReference>
<dbReference type="Gene3D" id="3.10.100.10">
    <property type="entry name" value="Mannose-Binding Protein A, subunit A"/>
    <property type="match status" value="1"/>
</dbReference>
<dbReference type="PANTHER" id="PTHR46746">
    <property type="entry name" value="KILLER CELL LECTIN-LIKE RECEPTOR SUBFAMILY F MEMBER 2"/>
    <property type="match status" value="1"/>
</dbReference>
<keyword evidence="5" id="KW-1185">Reference proteome</keyword>
<dbReference type="InterPro" id="IPR016186">
    <property type="entry name" value="C-type_lectin-like/link_sf"/>
</dbReference>
<dbReference type="PROSITE" id="PS50041">
    <property type="entry name" value="C_TYPE_LECTIN_2"/>
    <property type="match status" value="1"/>
</dbReference>
<evidence type="ECO:0000313" key="5">
    <source>
        <dbReference type="Proteomes" id="UP000694549"/>
    </source>
</evidence>
<evidence type="ECO:0000313" key="4">
    <source>
        <dbReference type="Ensembl" id="ENSAZOP00000025566.1"/>
    </source>
</evidence>
<dbReference type="GO" id="GO:0030246">
    <property type="term" value="F:carbohydrate binding"/>
    <property type="evidence" value="ECO:0007669"/>
    <property type="project" value="UniProtKB-KW"/>
</dbReference>
<accession>A0A8B9ZZ72</accession>
<dbReference type="InterPro" id="IPR051379">
    <property type="entry name" value="C-type_Lectin_Receptor_IMM"/>
</dbReference>
<dbReference type="SUPFAM" id="SSF56436">
    <property type="entry name" value="C-type lectin-like"/>
    <property type="match status" value="1"/>
</dbReference>
<dbReference type="Pfam" id="PF00059">
    <property type="entry name" value="Lectin_C"/>
    <property type="match status" value="1"/>
</dbReference>
<dbReference type="PROSITE" id="PS00615">
    <property type="entry name" value="C_TYPE_LECTIN_1"/>
    <property type="match status" value="1"/>
</dbReference>